<reference evidence="2" key="2">
    <citation type="submission" date="2021-09" db="EMBL/GenBank/DDBJ databases">
        <authorList>
            <person name="Gilroy R."/>
        </authorList>
    </citation>
    <scope>NUCLEOTIDE SEQUENCE</scope>
    <source>
        <strain evidence="2">6019</strain>
    </source>
</reference>
<dbReference type="CDD" id="cd10439">
    <property type="entry name" value="GIY-YIG_COG3410"/>
    <property type="match status" value="1"/>
</dbReference>
<protein>
    <submittedName>
        <fullName evidence="2">DUF2075 domain-containing protein</fullName>
    </submittedName>
</protein>
<comment type="caution">
    <text evidence="2">The sequence shown here is derived from an EMBL/GenBank/DDBJ whole genome shotgun (WGS) entry which is preliminary data.</text>
</comment>
<dbReference type="InterPro" id="IPR018647">
    <property type="entry name" value="SLFN_3-like_DNA/RNA_helicase"/>
</dbReference>
<evidence type="ECO:0000313" key="2">
    <source>
        <dbReference type="EMBL" id="HJE19276.1"/>
    </source>
</evidence>
<dbReference type="Pfam" id="PF09848">
    <property type="entry name" value="SLFN-g3_helicase"/>
    <property type="match status" value="1"/>
</dbReference>
<proteinExistence type="predicted"/>
<dbReference type="Proteomes" id="UP000763505">
    <property type="component" value="Unassembled WGS sequence"/>
</dbReference>
<gene>
    <name evidence="2" type="ORF">K8V35_02865</name>
</gene>
<reference evidence="2" key="1">
    <citation type="journal article" date="2021" name="PeerJ">
        <title>Extensive microbial diversity within the chicken gut microbiome revealed by metagenomics and culture.</title>
        <authorList>
            <person name="Gilroy R."/>
            <person name="Ravi A."/>
            <person name="Getino M."/>
            <person name="Pursley I."/>
            <person name="Horton D.L."/>
            <person name="Alikhan N.F."/>
            <person name="Baker D."/>
            <person name="Gharbi K."/>
            <person name="Hall N."/>
            <person name="Watson M."/>
            <person name="Adriaenssens E.M."/>
            <person name="Foster-Nyarko E."/>
            <person name="Jarju S."/>
            <person name="Secka A."/>
            <person name="Antonio M."/>
            <person name="Oren A."/>
            <person name="Chaudhuri R.R."/>
            <person name="La Ragione R."/>
            <person name="Hildebrand F."/>
            <person name="Pallen M.J."/>
        </authorList>
    </citation>
    <scope>NUCLEOTIDE SEQUENCE</scope>
    <source>
        <strain evidence="2">6019</strain>
    </source>
</reference>
<dbReference type="InterPro" id="IPR000305">
    <property type="entry name" value="GIY-YIG_endonuc"/>
</dbReference>
<sequence>MALEEVGLTHLQFNRESINEIGTLKFNEFPVVYILHKHAKTPKAYIGESVQIRNRLRNHIADKQKRDNLDQAIIIEHDHFNRSATYNIETNLINYFIADGKYKILNKSQITSAISHNYYEKSKYDYDIFGALWQKLMDQKIVNQSLESLNNKDIFKLSPYKELSESQLLLKEKIIDFCKAHIKGDKKAVFFIKGEAGTGKSVVLSSTFNTIQDEGVDAHSSLHKLNNFLLVNHNEMLKTYETISESLPNLKKKNFMKPTPFINKSNNGEIEADITFIDEAHLLLTRPDKFNSYHGYNQLEDIIENSRITIAVFDEKQFLKAKSYWSSDLMKSSSGNVHFEEFELTDQFRIRAKENVVAWIDSFVEKNVLPIPSDTGDYELKVFDNAGEMKKAIEDKNEKHQLSRIVATFDYVHKKDGKDYYIEEPGFKAIWNRTEYKRTWAEEKDTINEVGSIYTIQGFDLNYVGVILGPSISYDEEKNELVVKPENYKDTEAFRDSTITRVEYNIDKVKEQIILNSINVLMKRGVKGLYIYASDEKLRRALQRREQSNE</sequence>
<evidence type="ECO:0000313" key="3">
    <source>
        <dbReference type="Proteomes" id="UP000763505"/>
    </source>
</evidence>
<feature type="domain" description="GIY-YIG" evidence="1">
    <location>
        <begin position="28"/>
        <end position="104"/>
    </location>
</feature>
<dbReference type="PROSITE" id="PS50164">
    <property type="entry name" value="GIY_YIG"/>
    <property type="match status" value="1"/>
</dbReference>
<dbReference type="SUPFAM" id="SSF52540">
    <property type="entry name" value="P-loop containing nucleoside triphosphate hydrolases"/>
    <property type="match status" value="1"/>
</dbReference>
<dbReference type="EMBL" id="DYYI01000027">
    <property type="protein sequence ID" value="HJE19276.1"/>
    <property type="molecule type" value="Genomic_DNA"/>
</dbReference>
<evidence type="ECO:0000259" key="1">
    <source>
        <dbReference type="PROSITE" id="PS50164"/>
    </source>
</evidence>
<name>A0A921DWN1_9STAP</name>
<dbReference type="AlphaFoldDB" id="A0A921DWN1"/>
<dbReference type="SMART" id="SM00465">
    <property type="entry name" value="GIYc"/>
    <property type="match status" value="1"/>
</dbReference>
<dbReference type="InterPro" id="IPR027417">
    <property type="entry name" value="P-loop_NTPase"/>
</dbReference>
<accession>A0A921DWN1</accession>
<organism evidence="2 3">
    <name type="scientific">Aliicoccus persicus</name>
    <dbReference type="NCBI Taxonomy" id="930138"/>
    <lineage>
        <taxon>Bacteria</taxon>
        <taxon>Bacillati</taxon>
        <taxon>Bacillota</taxon>
        <taxon>Bacilli</taxon>
        <taxon>Bacillales</taxon>
        <taxon>Staphylococcaceae</taxon>
        <taxon>Aliicoccus</taxon>
    </lineage>
</organism>
<dbReference type="Gene3D" id="3.40.50.300">
    <property type="entry name" value="P-loop containing nucleotide triphosphate hydrolases"/>
    <property type="match status" value="1"/>
</dbReference>